<evidence type="ECO:0000313" key="1">
    <source>
        <dbReference type="EMBL" id="KAH7971537.1"/>
    </source>
</evidence>
<evidence type="ECO:0000313" key="2">
    <source>
        <dbReference type="Proteomes" id="UP000821865"/>
    </source>
</evidence>
<proteinExistence type="predicted"/>
<accession>A0ACB8DM86</accession>
<gene>
    <name evidence="1" type="ORF">HPB49_025571</name>
</gene>
<keyword evidence="2" id="KW-1185">Reference proteome</keyword>
<protein>
    <submittedName>
        <fullName evidence="1">Uncharacterized protein</fullName>
    </submittedName>
</protein>
<comment type="caution">
    <text evidence="1">The sequence shown here is derived from an EMBL/GenBank/DDBJ whole genome shotgun (WGS) entry which is preliminary data.</text>
</comment>
<organism evidence="1 2">
    <name type="scientific">Dermacentor silvarum</name>
    <name type="common">Tick</name>
    <dbReference type="NCBI Taxonomy" id="543639"/>
    <lineage>
        <taxon>Eukaryota</taxon>
        <taxon>Metazoa</taxon>
        <taxon>Ecdysozoa</taxon>
        <taxon>Arthropoda</taxon>
        <taxon>Chelicerata</taxon>
        <taxon>Arachnida</taxon>
        <taxon>Acari</taxon>
        <taxon>Parasitiformes</taxon>
        <taxon>Ixodida</taxon>
        <taxon>Ixodoidea</taxon>
        <taxon>Ixodidae</taxon>
        <taxon>Rhipicephalinae</taxon>
        <taxon>Dermacentor</taxon>
    </lineage>
</organism>
<sequence>MATAALMAEPGSSKLPPSVDHEQQQPGPSPLTASAQDLSNEATTQRPEGVPGASTIGRSAEAHEERCEHATADQQHRRERQKRKNDRELNERSRSRHRHERDRSASLSTTASTVSKRTRRDSFTSSAYEDASALSSDEDNMQTQTLPTSSSQQSDVTTPRQKETAPPASQELFSYASSAEKLEAIRDAGGFSQDAFDDYGDGGAWKVQQRKHNQTRLEKETLPEAFVLVVKPRVNVALTTVSSKDLHRNFVTATSAAVNTRPLTYTLQPASNTIRLLVYDKRQADGLLKLSQLDVNRGQIPVQVYQAPGRDMCRGVIYNVDCNETKTELRAALTCEHRRILDARPMGKRGTCLLTFEGRHPPNTVVYYGRITRVSIYEPKSIVCKRCHRFGHKKDVCPNEAVCPTCGKTHEGSSAGDECKQTTPKCRNCEEEGHTATDPKCPAKLKSDANLAKKIRSRPRYRRKRHGVHRSRSLRTTVQPHDVKSTQHRLEDENVSTQPLTLKEAVNETVSKNCAQPTARGSGSNLSYAAALKQTRPSASKPANVSHYTTPMPPSPSLLVDPSKDSAEAEVAELARQNAELRRKLEENEKRHAALLERLRSKRQQQPCNPQEPTKTQKPASTTITQQTDLALLVQQILHPLLQAQEQHFQRQYGLLQQLFASRHSHPASRTALDGPTPHVLQWNCRGLGTCAVELNLLFDCVGRPLALLLQETNGTDQTLRKFNGYYQPSIEHRNRKRHRTQQPNGIAGAADEFWGYDYHTPRGTALVDATETTDLVLANDTDYPTRAALHSGQRNTTPDLTLSTPDYVKDWRCDPDAWGSDHYPLWITLNMGRKCAAGRTVRTIRWNAYRRAFAEQPKTASV</sequence>
<dbReference type="EMBL" id="CM023480">
    <property type="protein sequence ID" value="KAH7971537.1"/>
    <property type="molecule type" value="Genomic_DNA"/>
</dbReference>
<reference evidence="1" key="1">
    <citation type="submission" date="2020-05" db="EMBL/GenBank/DDBJ databases">
        <title>Large-scale comparative analyses of tick genomes elucidate their genetic diversity and vector capacities.</title>
        <authorList>
            <person name="Jia N."/>
            <person name="Wang J."/>
            <person name="Shi W."/>
            <person name="Du L."/>
            <person name="Sun Y."/>
            <person name="Zhan W."/>
            <person name="Jiang J."/>
            <person name="Wang Q."/>
            <person name="Zhang B."/>
            <person name="Ji P."/>
            <person name="Sakyi L.B."/>
            <person name="Cui X."/>
            <person name="Yuan T."/>
            <person name="Jiang B."/>
            <person name="Yang W."/>
            <person name="Lam T.T.-Y."/>
            <person name="Chang Q."/>
            <person name="Ding S."/>
            <person name="Wang X."/>
            <person name="Zhu J."/>
            <person name="Ruan X."/>
            <person name="Zhao L."/>
            <person name="Wei J."/>
            <person name="Que T."/>
            <person name="Du C."/>
            <person name="Cheng J."/>
            <person name="Dai P."/>
            <person name="Han X."/>
            <person name="Huang E."/>
            <person name="Gao Y."/>
            <person name="Liu J."/>
            <person name="Shao H."/>
            <person name="Ye R."/>
            <person name="Li L."/>
            <person name="Wei W."/>
            <person name="Wang X."/>
            <person name="Wang C."/>
            <person name="Yang T."/>
            <person name="Huo Q."/>
            <person name="Li W."/>
            <person name="Guo W."/>
            <person name="Chen H."/>
            <person name="Zhou L."/>
            <person name="Ni X."/>
            <person name="Tian J."/>
            <person name="Zhou Y."/>
            <person name="Sheng Y."/>
            <person name="Liu T."/>
            <person name="Pan Y."/>
            <person name="Xia L."/>
            <person name="Li J."/>
            <person name="Zhao F."/>
            <person name="Cao W."/>
        </authorList>
    </citation>
    <scope>NUCLEOTIDE SEQUENCE</scope>
    <source>
        <strain evidence="1">Dsil-2018</strain>
    </source>
</reference>
<dbReference type="Proteomes" id="UP000821865">
    <property type="component" value="Chromosome 11"/>
</dbReference>
<name>A0ACB8DM86_DERSI</name>